<comment type="caution">
    <text evidence="11">The sequence shown here is derived from an EMBL/GenBank/DDBJ whole genome shotgun (WGS) entry which is preliminary data.</text>
</comment>
<keyword evidence="5" id="KW-0406">Ion transport</keyword>
<evidence type="ECO:0000256" key="2">
    <source>
        <dbReference type="ARBA" id="ARBA00022448"/>
    </source>
</evidence>
<evidence type="ECO:0000256" key="7">
    <source>
        <dbReference type="ARBA" id="ARBA00023303"/>
    </source>
</evidence>
<feature type="transmembrane region" description="Helical" evidence="9">
    <location>
        <begin position="46"/>
        <end position="67"/>
    </location>
</feature>
<dbReference type="GO" id="GO:0008076">
    <property type="term" value="C:voltage-gated potassium channel complex"/>
    <property type="evidence" value="ECO:0007669"/>
    <property type="project" value="InterPro"/>
</dbReference>
<keyword evidence="6 9" id="KW-0472">Membrane</keyword>
<dbReference type="EMBL" id="JACCFI010000001">
    <property type="protein sequence ID" value="NYG19334.1"/>
    <property type="molecule type" value="Genomic_DNA"/>
</dbReference>
<dbReference type="Proteomes" id="UP000549066">
    <property type="component" value="Unassembled WGS sequence"/>
</dbReference>
<evidence type="ECO:0000256" key="5">
    <source>
        <dbReference type="ARBA" id="ARBA00023065"/>
    </source>
</evidence>
<dbReference type="InterPro" id="IPR027359">
    <property type="entry name" value="Volt_channel_dom_sf"/>
</dbReference>
<proteinExistence type="predicted"/>
<keyword evidence="7 11" id="KW-0407">Ion channel</keyword>
<evidence type="ECO:0000313" key="11">
    <source>
        <dbReference type="EMBL" id="NYG19334.1"/>
    </source>
</evidence>
<dbReference type="Gene3D" id="1.20.5.110">
    <property type="match status" value="1"/>
</dbReference>
<keyword evidence="2" id="KW-0813">Transport</keyword>
<feature type="transmembrane region" description="Helical" evidence="9">
    <location>
        <begin position="123"/>
        <end position="145"/>
    </location>
</feature>
<dbReference type="InterPro" id="IPR028325">
    <property type="entry name" value="VG_K_chnl"/>
</dbReference>
<comment type="subcellular location">
    <subcellularLocation>
        <location evidence="1">Membrane</location>
        <topology evidence="1">Multi-pass membrane protein</topology>
    </subcellularLocation>
</comment>
<feature type="transmembrane region" description="Helical" evidence="9">
    <location>
        <begin position="20"/>
        <end position="40"/>
    </location>
</feature>
<dbReference type="SUPFAM" id="SSF81324">
    <property type="entry name" value="Voltage-gated potassium channels"/>
    <property type="match status" value="1"/>
</dbReference>
<dbReference type="RefSeq" id="WP_179549628.1">
    <property type="nucleotide sequence ID" value="NZ_JACCFI010000001.1"/>
</dbReference>
<protein>
    <submittedName>
        <fullName evidence="11">Voltage-gated potassium channel</fullName>
    </submittedName>
</protein>
<keyword evidence="4 9" id="KW-1133">Transmembrane helix</keyword>
<dbReference type="InterPro" id="IPR013099">
    <property type="entry name" value="K_chnl_dom"/>
</dbReference>
<name>A0A852WWD6_9MICO</name>
<dbReference type="GO" id="GO:0005249">
    <property type="term" value="F:voltage-gated potassium channel activity"/>
    <property type="evidence" value="ECO:0007669"/>
    <property type="project" value="InterPro"/>
</dbReference>
<dbReference type="AlphaFoldDB" id="A0A852WWD6"/>
<dbReference type="PANTHER" id="PTHR11537">
    <property type="entry name" value="VOLTAGE-GATED POTASSIUM CHANNEL"/>
    <property type="match status" value="1"/>
</dbReference>
<reference evidence="11 12" key="1">
    <citation type="submission" date="2020-07" db="EMBL/GenBank/DDBJ databases">
        <title>Sequencing the genomes of 1000 actinobacteria strains.</title>
        <authorList>
            <person name="Klenk H.-P."/>
        </authorList>
    </citation>
    <scope>NUCLEOTIDE SEQUENCE [LARGE SCALE GENOMIC DNA]</scope>
    <source>
        <strain evidence="11 12">DSM 8598</strain>
    </source>
</reference>
<feature type="transmembrane region" description="Helical" evidence="9">
    <location>
        <begin position="157"/>
        <end position="174"/>
    </location>
</feature>
<evidence type="ECO:0000259" key="10">
    <source>
        <dbReference type="Pfam" id="PF07885"/>
    </source>
</evidence>
<dbReference type="Gene3D" id="1.10.287.70">
    <property type="match status" value="1"/>
</dbReference>
<evidence type="ECO:0000313" key="12">
    <source>
        <dbReference type="Proteomes" id="UP000549066"/>
    </source>
</evidence>
<feature type="domain" description="Potassium channel" evidence="10">
    <location>
        <begin position="134"/>
        <end position="209"/>
    </location>
</feature>
<dbReference type="Pfam" id="PF07885">
    <property type="entry name" value="Ion_trans_2"/>
    <property type="match status" value="1"/>
</dbReference>
<evidence type="ECO:0000256" key="1">
    <source>
        <dbReference type="ARBA" id="ARBA00004141"/>
    </source>
</evidence>
<feature type="region of interest" description="Disordered" evidence="8">
    <location>
        <begin position="227"/>
        <end position="263"/>
    </location>
</feature>
<evidence type="ECO:0000256" key="4">
    <source>
        <dbReference type="ARBA" id="ARBA00022989"/>
    </source>
</evidence>
<organism evidence="11 12">
    <name type="scientific">Agromyces hippuratus</name>
    <dbReference type="NCBI Taxonomy" id="286438"/>
    <lineage>
        <taxon>Bacteria</taxon>
        <taxon>Bacillati</taxon>
        <taxon>Actinomycetota</taxon>
        <taxon>Actinomycetes</taxon>
        <taxon>Micrococcales</taxon>
        <taxon>Microbacteriaceae</taxon>
        <taxon>Agromyces</taxon>
    </lineage>
</organism>
<evidence type="ECO:0000256" key="8">
    <source>
        <dbReference type="SAM" id="MobiDB-lite"/>
    </source>
</evidence>
<evidence type="ECO:0000256" key="6">
    <source>
        <dbReference type="ARBA" id="ARBA00023136"/>
    </source>
</evidence>
<sequence>MAHRSAPAPRRHGWEQRTTVPLFALGVAFIIAYSVLVLVQDLPPEVRFWLMVILGITWVVFIVDLVVRVSLTPHGDKWHFIGTHPIDVLSALLPVFRAFRVLVLLREVPYLQRKSGAAVRTNIVIYAICYSVLFIYFISLATLSVERDAPGASITSFGEALWWAVVTVATVGYGDAYPITVPGRLYAVLLMAGGVAIVGTASATIISLINERIGLVRISHEATVTASGASSAATTEEEPVEGPIPMADLLADAPDDPLTDREI</sequence>
<keyword evidence="3 9" id="KW-0812">Transmembrane</keyword>
<evidence type="ECO:0000256" key="3">
    <source>
        <dbReference type="ARBA" id="ARBA00022692"/>
    </source>
</evidence>
<accession>A0A852WWD6</accession>
<gene>
    <name evidence="11" type="ORF">BJY17_000081</name>
</gene>
<dbReference type="GO" id="GO:0001508">
    <property type="term" value="P:action potential"/>
    <property type="evidence" value="ECO:0007669"/>
    <property type="project" value="TreeGrafter"/>
</dbReference>
<evidence type="ECO:0000256" key="9">
    <source>
        <dbReference type="SAM" id="Phobius"/>
    </source>
</evidence>
<dbReference type="Gene3D" id="1.20.120.350">
    <property type="entry name" value="Voltage-gated potassium channels. Chain C"/>
    <property type="match status" value="1"/>
</dbReference>
<feature type="transmembrane region" description="Helical" evidence="9">
    <location>
        <begin position="186"/>
        <end position="209"/>
    </location>
</feature>
<keyword evidence="12" id="KW-1185">Reference proteome</keyword>
<dbReference type="PANTHER" id="PTHR11537:SF254">
    <property type="entry name" value="POTASSIUM VOLTAGE-GATED CHANNEL PROTEIN SHAB"/>
    <property type="match status" value="1"/>
</dbReference>